<dbReference type="InterPro" id="IPR032350">
    <property type="entry name" value="Nbr1_FW"/>
</dbReference>
<protein>
    <submittedName>
        <fullName evidence="3">Next to BRCA1 gene 1 protein</fullName>
    </submittedName>
</protein>
<evidence type="ECO:0000259" key="2">
    <source>
        <dbReference type="Pfam" id="PF16158"/>
    </source>
</evidence>
<dbReference type="PANTHER" id="PTHR20930">
    <property type="entry name" value="OVARIAN CARCINOMA ANTIGEN CA125-RELATED"/>
    <property type="match status" value="1"/>
</dbReference>
<keyword evidence="4" id="KW-1185">Reference proteome</keyword>
<evidence type="ECO:0000256" key="1">
    <source>
        <dbReference type="SAM" id="MobiDB-lite"/>
    </source>
</evidence>
<reference evidence="3 4" key="1">
    <citation type="submission" date="2016-03" db="EMBL/GenBank/DDBJ databases">
        <title>Whole genome sequencing of Grifola frondosa 9006-11.</title>
        <authorList>
            <person name="Min B."/>
            <person name="Park H."/>
            <person name="Kim J.-G."/>
            <person name="Cho H."/>
            <person name="Oh Y.-L."/>
            <person name="Kong W.-S."/>
            <person name="Choi I.-G."/>
        </authorList>
    </citation>
    <scope>NUCLEOTIDE SEQUENCE [LARGE SCALE GENOMIC DNA]</scope>
    <source>
        <strain evidence="3 4">9006-11</strain>
    </source>
</reference>
<dbReference type="CDD" id="cd14947">
    <property type="entry name" value="NBR1_like"/>
    <property type="match status" value="1"/>
</dbReference>
<evidence type="ECO:0000313" key="3">
    <source>
        <dbReference type="EMBL" id="OBZ79833.1"/>
    </source>
</evidence>
<feature type="region of interest" description="Disordered" evidence="1">
    <location>
        <begin position="112"/>
        <end position="140"/>
    </location>
</feature>
<dbReference type="Proteomes" id="UP000092993">
    <property type="component" value="Unassembled WGS sequence"/>
</dbReference>
<comment type="caution">
    <text evidence="3">The sequence shown here is derived from an EMBL/GenBank/DDBJ whole genome shotgun (WGS) entry which is preliminary data.</text>
</comment>
<organism evidence="3 4">
    <name type="scientific">Grifola frondosa</name>
    <name type="common">Maitake</name>
    <name type="synonym">Polyporus frondosus</name>
    <dbReference type="NCBI Taxonomy" id="5627"/>
    <lineage>
        <taxon>Eukaryota</taxon>
        <taxon>Fungi</taxon>
        <taxon>Dikarya</taxon>
        <taxon>Basidiomycota</taxon>
        <taxon>Agaricomycotina</taxon>
        <taxon>Agaricomycetes</taxon>
        <taxon>Polyporales</taxon>
        <taxon>Grifolaceae</taxon>
        <taxon>Grifola</taxon>
    </lineage>
</organism>
<feature type="compositionally biased region" description="Polar residues" evidence="1">
    <location>
        <begin position="118"/>
        <end position="135"/>
    </location>
</feature>
<feature type="domain" description="Nbr1 FW" evidence="2">
    <location>
        <begin position="214"/>
        <end position="316"/>
    </location>
</feature>
<dbReference type="EMBL" id="LUGG01000001">
    <property type="protein sequence ID" value="OBZ79833.1"/>
    <property type="molecule type" value="Genomic_DNA"/>
</dbReference>
<dbReference type="Gene3D" id="2.60.40.10">
    <property type="entry name" value="Immunoglobulins"/>
    <property type="match status" value="1"/>
</dbReference>
<dbReference type="InterPro" id="IPR013783">
    <property type="entry name" value="Ig-like_fold"/>
</dbReference>
<dbReference type="Pfam" id="PF16158">
    <property type="entry name" value="N_BRCA1_IG"/>
    <property type="match status" value="1"/>
</dbReference>
<dbReference type="AlphaFoldDB" id="A0A1C7MSI2"/>
<dbReference type="OrthoDB" id="661148at2759"/>
<proteinExistence type="predicted"/>
<dbReference type="PANTHER" id="PTHR20930:SF0">
    <property type="entry name" value="PROTEIN ILRUN"/>
    <property type="match status" value="1"/>
</dbReference>
<evidence type="ECO:0000313" key="4">
    <source>
        <dbReference type="Proteomes" id="UP000092993"/>
    </source>
</evidence>
<accession>A0A1C7MSI2</accession>
<dbReference type="STRING" id="5627.A0A1C7MSI2"/>
<gene>
    <name evidence="3" type="primary">Nbr1</name>
    <name evidence="3" type="ORF">A0H81_01515</name>
</gene>
<name>A0A1C7MSI2_GRIFR</name>
<sequence>MTEDSSPLTASAVPADFERFLPRPIEWPSPVPVEERLVDIDDVANENDTHDDTETTLVPRLGPVAHNEWRDFWPEMTAIFKNVLQPTSPTDQPAISAPAVGTASIMPGGIFTDEPDVVSSNEPASRQASDVSQGSPLVGEPLLCRPQEPEIVDVMPVRRRLSQLVLPRAFNGNEIESLEAVLSSRQTSMADIVPPAPAVISSPALFASFLSDNNIPDGQIFPPGAEFVKSWRMVNSGSDDWPETTELVFVGGDRMAPRENAPAKFKVGVVKVGDEVEIVAGDMKAPEVPGKYVSSWRLSDGEGNLFGHSIWVDITVAEVDDASSSCASSLVIMPRSAPHLDSARSTTLETVGDNTSTFSLPVSSAALTSSPRSDNGSLVDVPSLASVSSFSDDDDVIYEDSRSNAVVSPSNTRETEYVLLYDSASSEDD</sequence>